<feature type="transmembrane region" description="Helical" evidence="6">
    <location>
        <begin position="109"/>
        <end position="132"/>
    </location>
</feature>
<reference evidence="7" key="1">
    <citation type="journal article" date="2021" name="IMA Fungus">
        <title>Genomic characterization of three marine fungi, including Emericellopsis atlantica sp. nov. with signatures of a generalist lifestyle and marine biomass degradation.</title>
        <authorList>
            <person name="Hagestad O.C."/>
            <person name="Hou L."/>
            <person name="Andersen J.H."/>
            <person name="Hansen E.H."/>
            <person name="Altermark B."/>
            <person name="Li C."/>
            <person name="Kuhnert E."/>
            <person name="Cox R.J."/>
            <person name="Crous P.W."/>
            <person name="Spatafora J.W."/>
            <person name="Lail K."/>
            <person name="Amirebrahimi M."/>
            <person name="Lipzen A."/>
            <person name="Pangilinan J."/>
            <person name="Andreopoulos W."/>
            <person name="Hayes R.D."/>
            <person name="Ng V."/>
            <person name="Grigoriev I.V."/>
            <person name="Jackson S.A."/>
            <person name="Sutton T.D.S."/>
            <person name="Dobson A.D.W."/>
            <person name="Rama T."/>
        </authorList>
    </citation>
    <scope>NUCLEOTIDE SEQUENCE</scope>
    <source>
        <strain evidence="7">TRa018bII</strain>
    </source>
</reference>
<dbReference type="Pfam" id="PF04479">
    <property type="entry name" value="RTA1"/>
    <property type="match status" value="1"/>
</dbReference>
<comment type="subcellular location">
    <subcellularLocation>
        <location evidence="1">Membrane</location>
        <topology evidence="1">Multi-pass membrane protein</topology>
    </subcellularLocation>
</comment>
<dbReference type="PANTHER" id="PTHR31465">
    <property type="entry name" value="PROTEIN RTA1-RELATED"/>
    <property type="match status" value="1"/>
</dbReference>
<feature type="transmembrane region" description="Helical" evidence="6">
    <location>
        <begin position="6"/>
        <end position="25"/>
    </location>
</feature>
<dbReference type="GO" id="GO:0005886">
    <property type="term" value="C:plasma membrane"/>
    <property type="evidence" value="ECO:0007669"/>
    <property type="project" value="TreeGrafter"/>
</dbReference>
<proteinExistence type="predicted"/>
<evidence type="ECO:0000313" key="8">
    <source>
        <dbReference type="Proteomes" id="UP000824998"/>
    </source>
</evidence>
<evidence type="ECO:0000313" key="7">
    <source>
        <dbReference type="EMBL" id="KAG9231356.1"/>
    </source>
</evidence>
<keyword evidence="8" id="KW-1185">Reference proteome</keyword>
<dbReference type="AlphaFoldDB" id="A0A9P7YDI9"/>
<feature type="transmembrane region" description="Helical" evidence="6">
    <location>
        <begin position="189"/>
        <end position="209"/>
    </location>
</feature>
<dbReference type="PANTHER" id="PTHR31465:SF9">
    <property type="entry name" value="SPHINGOID LONG-CHAIN BASE TRANSPORTER RSB1"/>
    <property type="match status" value="1"/>
</dbReference>
<evidence type="ECO:0000256" key="6">
    <source>
        <dbReference type="SAM" id="Phobius"/>
    </source>
</evidence>
<protein>
    <submittedName>
        <fullName evidence="7">RTA1 like protein-domain-containing protein</fullName>
    </submittedName>
</protein>
<feature type="transmembrane region" description="Helical" evidence="6">
    <location>
        <begin position="67"/>
        <end position="88"/>
    </location>
</feature>
<evidence type="ECO:0000256" key="3">
    <source>
        <dbReference type="ARBA" id="ARBA00022989"/>
    </source>
</evidence>
<keyword evidence="3 6" id="KW-1133">Transmembrane helix</keyword>
<dbReference type="OrthoDB" id="3358017at2759"/>
<feature type="compositionally biased region" description="Basic and acidic residues" evidence="5">
    <location>
        <begin position="288"/>
        <end position="299"/>
    </location>
</feature>
<dbReference type="GO" id="GO:0000324">
    <property type="term" value="C:fungal-type vacuole"/>
    <property type="evidence" value="ECO:0007669"/>
    <property type="project" value="TreeGrafter"/>
</dbReference>
<feature type="region of interest" description="Disordered" evidence="5">
    <location>
        <begin position="270"/>
        <end position="305"/>
    </location>
</feature>
<name>A0A9P7YDI9_9HELO</name>
<dbReference type="InterPro" id="IPR007568">
    <property type="entry name" value="RTA1"/>
</dbReference>
<gene>
    <name evidence="7" type="ORF">BJ875DRAFT_498393</name>
</gene>
<dbReference type="EMBL" id="MU251607">
    <property type="protein sequence ID" value="KAG9231356.1"/>
    <property type="molecule type" value="Genomic_DNA"/>
</dbReference>
<keyword evidence="4 6" id="KW-0472">Membrane</keyword>
<feature type="transmembrane region" description="Helical" evidence="6">
    <location>
        <begin position="37"/>
        <end position="55"/>
    </location>
</feature>
<evidence type="ECO:0000256" key="1">
    <source>
        <dbReference type="ARBA" id="ARBA00004141"/>
    </source>
</evidence>
<dbReference type="Proteomes" id="UP000824998">
    <property type="component" value="Unassembled WGS sequence"/>
</dbReference>
<evidence type="ECO:0000256" key="5">
    <source>
        <dbReference type="SAM" id="MobiDB-lite"/>
    </source>
</evidence>
<comment type="caution">
    <text evidence="7">The sequence shown here is derived from an EMBL/GenBank/DDBJ whole genome shotgun (WGS) entry which is preliminary data.</text>
</comment>
<evidence type="ECO:0000256" key="2">
    <source>
        <dbReference type="ARBA" id="ARBA00022692"/>
    </source>
</evidence>
<evidence type="ECO:0000256" key="4">
    <source>
        <dbReference type="ARBA" id="ARBA00023136"/>
    </source>
</evidence>
<accession>A0A9P7YDI9</accession>
<organism evidence="7 8">
    <name type="scientific">Amylocarpus encephaloides</name>
    <dbReference type="NCBI Taxonomy" id="45428"/>
    <lineage>
        <taxon>Eukaryota</taxon>
        <taxon>Fungi</taxon>
        <taxon>Dikarya</taxon>
        <taxon>Ascomycota</taxon>
        <taxon>Pezizomycotina</taxon>
        <taxon>Leotiomycetes</taxon>
        <taxon>Helotiales</taxon>
        <taxon>Helotiales incertae sedis</taxon>
        <taxon>Amylocarpus</taxon>
    </lineage>
</organism>
<keyword evidence="2 6" id="KW-0812">Transmembrane</keyword>
<feature type="transmembrane region" description="Helical" evidence="6">
    <location>
        <begin position="144"/>
        <end position="168"/>
    </location>
</feature>
<sequence>MAITYIPNVGGSVIFLSIFSLLLIYQAWQLRYRAWSYSLAMILGILLEIGGYIARVQLRFGSFNTDVINLVFLAIGPIFFLQAIYLSASRVIGFFATVRFYPSLKWTNISLMFSSFIALAIEFIGGGIAGAANTTEVMNQGTQAMAAGLLLQGAMTISCAGLAINFGQMIRRENKSRNGSYDIEALAKVEKLAVCLALATLFIIIRTLFRATELCCGGIGVPAEDETRFVILESSMTTIGTILLTVIHPGTAFGRAWRNAGWEWGRKADPIEDKASSDESPVGASEKGGFEEIALDRKSPTFTHI</sequence>